<dbReference type="PRINTS" id="PR00602">
    <property type="entry name" value="BARWIN"/>
</dbReference>
<name>A0ABC9G5L0_9POAL</name>
<accession>A0ABC9G5L0</accession>
<dbReference type="PANTHER" id="PTHR46351">
    <property type="entry name" value="WOUND-INDUCED PROTEIN WIN2"/>
    <property type="match status" value="1"/>
</dbReference>
<dbReference type="InterPro" id="IPR036908">
    <property type="entry name" value="RlpA-like_sf"/>
</dbReference>
<keyword evidence="2" id="KW-0732">Signal</keyword>
<dbReference type="Gene3D" id="2.40.40.10">
    <property type="entry name" value="RlpA-like domain"/>
    <property type="match status" value="1"/>
</dbReference>
<evidence type="ECO:0000256" key="1">
    <source>
        <dbReference type="ARBA" id="ARBA00023157"/>
    </source>
</evidence>
<evidence type="ECO:0000313" key="5">
    <source>
        <dbReference type="Proteomes" id="UP001497457"/>
    </source>
</evidence>
<dbReference type="AlphaFoldDB" id="A0ABC9G5L0"/>
<dbReference type="EMBL" id="OZ075118">
    <property type="protein sequence ID" value="CAL5088095.1"/>
    <property type="molecule type" value="Genomic_DNA"/>
</dbReference>
<keyword evidence="5" id="KW-1185">Reference proteome</keyword>
<dbReference type="SUPFAM" id="SSF50685">
    <property type="entry name" value="Barwin-like endoglucanases"/>
    <property type="match status" value="1"/>
</dbReference>
<evidence type="ECO:0000259" key="3">
    <source>
        <dbReference type="PROSITE" id="PS51174"/>
    </source>
</evidence>
<sequence length="151" mass="15519">MEATGASRVSLLLVLAVAAAICLAGCATAQQASGVVATYNLNLYNPEQNNWDLGAAGAFCATWDSDMPLAWRRQYGWTAFGGPAGAHGEASCGRCLLVTNTATGTQAVARVVDQCYNGGLDLDAAVFSEIDTDGGGAASGKLVVDYEFVDC</sequence>
<proteinExistence type="predicted"/>
<feature type="signal peptide" evidence="2">
    <location>
        <begin position="1"/>
        <end position="29"/>
    </location>
</feature>
<reference evidence="4" key="1">
    <citation type="submission" date="2024-10" db="EMBL/GenBank/DDBJ databases">
        <authorList>
            <person name="Ryan C."/>
        </authorList>
    </citation>
    <scope>NUCLEOTIDE SEQUENCE [LARGE SCALE GENOMIC DNA]</scope>
</reference>
<dbReference type="InterPro" id="IPR044301">
    <property type="entry name" value="PR4"/>
</dbReference>
<dbReference type="PROSITE" id="PS00771">
    <property type="entry name" value="BARWIN_1"/>
    <property type="match status" value="1"/>
</dbReference>
<keyword evidence="1" id="KW-1015">Disulfide bond</keyword>
<feature type="domain" description="Barwin" evidence="3">
    <location>
        <begin position="30"/>
        <end position="151"/>
    </location>
</feature>
<evidence type="ECO:0000256" key="2">
    <source>
        <dbReference type="SAM" id="SignalP"/>
    </source>
</evidence>
<dbReference type="PANTHER" id="PTHR46351:SF20">
    <property type="entry name" value="OS11G0591700 PROTEIN"/>
    <property type="match status" value="1"/>
</dbReference>
<protein>
    <recommendedName>
        <fullName evidence="3">Barwin domain-containing protein</fullName>
    </recommendedName>
</protein>
<dbReference type="PROSITE" id="PS00772">
    <property type="entry name" value="BARWIN_2"/>
    <property type="match status" value="1"/>
</dbReference>
<dbReference type="Pfam" id="PF00967">
    <property type="entry name" value="Barwin"/>
    <property type="match status" value="1"/>
</dbReference>
<feature type="chain" id="PRO_5044776945" description="Barwin domain-containing protein" evidence="2">
    <location>
        <begin position="30"/>
        <end position="151"/>
    </location>
</feature>
<organism evidence="4 5">
    <name type="scientific">Urochloa decumbens</name>
    <dbReference type="NCBI Taxonomy" id="240449"/>
    <lineage>
        <taxon>Eukaryota</taxon>
        <taxon>Viridiplantae</taxon>
        <taxon>Streptophyta</taxon>
        <taxon>Embryophyta</taxon>
        <taxon>Tracheophyta</taxon>
        <taxon>Spermatophyta</taxon>
        <taxon>Magnoliopsida</taxon>
        <taxon>Liliopsida</taxon>
        <taxon>Poales</taxon>
        <taxon>Poaceae</taxon>
        <taxon>PACMAD clade</taxon>
        <taxon>Panicoideae</taxon>
        <taxon>Panicodae</taxon>
        <taxon>Paniceae</taxon>
        <taxon>Melinidinae</taxon>
        <taxon>Urochloa</taxon>
    </lineage>
</organism>
<dbReference type="InterPro" id="IPR001153">
    <property type="entry name" value="Barwin_dom"/>
</dbReference>
<evidence type="ECO:0000313" key="4">
    <source>
        <dbReference type="EMBL" id="CAL5088095.1"/>
    </source>
</evidence>
<dbReference type="PROSITE" id="PS51174">
    <property type="entry name" value="BARWIN_3"/>
    <property type="match status" value="1"/>
</dbReference>
<dbReference type="InterPro" id="IPR018226">
    <property type="entry name" value="Barwin_CS"/>
</dbReference>
<dbReference type="Proteomes" id="UP001497457">
    <property type="component" value="Chromosome 8b"/>
</dbReference>
<gene>
    <name evidence="4" type="ORF">URODEC1_LOCUS112601</name>
</gene>